<dbReference type="Pfam" id="PF01052">
    <property type="entry name" value="FliMN_C"/>
    <property type="match status" value="1"/>
</dbReference>
<dbReference type="InterPro" id="IPR028976">
    <property type="entry name" value="CheC-like_sf"/>
</dbReference>
<feature type="region of interest" description="Disordered" evidence="7">
    <location>
        <begin position="246"/>
        <end position="305"/>
    </location>
</feature>
<dbReference type="GO" id="GO:0005886">
    <property type="term" value="C:plasma membrane"/>
    <property type="evidence" value="ECO:0007669"/>
    <property type="project" value="UniProtKB-SubCell"/>
</dbReference>
<dbReference type="NCBIfam" id="NF005995">
    <property type="entry name" value="PRK08119.1"/>
    <property type="match status" value="1"/>
</dbReference>
<feature type="compositionally biased region" description="Basic and acidic residues" evidence="7">
    <location>
        <begin position="249"/>
        <end position="259"/>
    </location>
</feature>
<keyword evidence="11" id="KW-1185">Reference proteome</keyword>
<dbReference type="EMBL" id="MBEW02000005">
    <property type="protein sequence ID" value="RDY21730.1"/>
    <property type="molecule type" value="Genomic_DNA"/>
</dbReference>
<feature type="domain" description="Flagellar motor switch protein FliN-like C-terminal" evidence="8">
    <location>
        <begin position="341"/>
        <end position="411"/>
    </location>
</feature>
<accession>A0A371IMQ3</accession>
<dbReference type="InterPro" id="IPR012826">
    <property type="entry name" value="FliN"/>
</dbReference>
<keyword evidence="5" id="KW-0283">Flagellar rotation</keyword>
<dbReference type="InterPro" id="IPR036429">
    <property type="entry name" value="SpoA-like_sf"/>
</dbReference>
<feature type="domain" description="CheC-like protein" evidence="9">
    <location>
        <begin position="56"/>
        <end position="92"/>
    </location>
</feature>
<evidence type="ECO:0000256" key="6">
    <source>
        <dbReference type="ARBA" id="ARBA00023136"/>
    </source>
</evidence>
<keyword evidence="10" id="KW-0966">Cell projection</keyword>
<dbReference type="PANTHER" id="PTHR43484">
    <property type="match status" value="1"/>
</dbReference>
<dbReference type="SUPFAM" id="SSF101801">
    <property type="entry name" value="Surface presentation of antigens (SPOA)"/>
    <property type="match status" value="1"/>
</dbReference>
<dbReference type="Gene3D" id="3.40.1550.10">
    <property type="entry name" value="CheC-like"/>
    <property type="match status" value="1"/>
</dbReference>
<evidence type="ECO:0000256" key="4">
    <source>
        <dbReference type="ARBA" id="ARBA00022500"/>
    </source>
</evidence>
<protein>
    <submittedName>
        <fullName evidence="10">Flagellar motor switch phosphatase FliY</fullName>
    </submittedName>
</protein>
<evidence type="ECO:0000259" key="9">
    <source>
        <dbReference type="Pfam" id="PF04509"/>
    </source>
</evidence>
<comment type="caution">
    <text evidence="10">The sequence shown here is derived from an EMBL/GenBank/DDBJ whole genome shotgun (WGS) entry which is preliminary data.</text>
</comment>
<comment type="subcellular location">
    <subcellularLocation>
        <location evidence="1">Cell membrane</location>
        <topology evidence="1">Peripheral membrane protein</topology>
        <orientation evidence="1">Cytoplasmic side</orientation>
    </subcellularLocation>
</comment>
<evidence type="ECO:0000256" key="5">
    <source>
        <dbReference type="ARBA" id="ARBA00022779"/>
    </source>
</evidence>
<dbReference type="SUPFAM" id="SSF103039">
    <property type="entry name" value="CheC-like"/>
    <property type="match status" value="1"/>
</dbReference>
<feature type="compositionally biased region" description="Pro residues" evidence="7">
    <location>
        <begin position="280"/>
        <end position="298"/>
    </location>
</feature>
<dbReference type="Gene3D" id="2.30.330.10">
    <property type="entry name" value="SpoA-like"/>
    <property type="match status" value="1"/>
</dbReference>
<name>A0A371IMQ3_9FIRM</name>
<dbReference type="GO" id="GO:0016787">
    <property type="term" value="F:hydrolase activity"/>
    <property type="evidence" value="ECO:0007669"/>
    <property type="project" value="InterPro"/>
</dbReference>
<dbReference type="Pfam" id="PF04509">
    <property type="entry name" value="CheC"/>
    <property type="match status" value="2"/>
</dbReference>
<evidence type="ECO:0000313" key="11">
    <source>
        <dbReference type="Proteomes" id="UP000093352"/>
    </source>
</evidence>
<dbReference type="InterPro" id="IPR001543">
    <property type="entry name" value="FliN-like_C"/>
</dbReference>
<dbReference type="RefSeq" id="WP_068911409.1">
    <property type="nucleotide sequence ID" value="NZ_MBEW02000005.1"/>
</dbReference>
<dbReference type="Proteomes" id="UP000093352">
    <property type="component" value="Unassembled WGS sequence"/>
</dbReference>
<dbReference type="InterPro" id="IPR051469">
    <property type="entry name" value="FliN/MopA/SpaO"/>
</dbReference>
<keyword evidence="10" id="KW-0969">Cilium</keyword>
<keyword evidence="3" id="KW-1003">Cell membrane</keyword>
<evidence type="ECO:0000256" key="1">
    <source>
        <dbReference type="ARBA" id="ARBA00004413"/>
    </source>
</evidence>
<organism evidence="10 11">
    <name type="scientific">Criibacterium bergeronii</name>
    <dbReference type="NCBI Taxonomy" id="1871336"/>
    <lineage>
        <taxon>Bacteria</taxon>
        <taxon>Bacillati</taxon>
        <taxon>Bacillota</taxon>
        <taxon>Clostridia</taxon>
        <taxon>Peptostreptococcales</taxon>
        <taxon>Filifactoraceae</taxon>
        <taxon>Criibacterium</taxon>
    </lineage>
</organism>
<dbReference type="NCBIfam" id="TIGR02480">
    <property type="entry name" value="fliN"/>
    <property type="match status" value="1"/>
</dbReference>
<dbReference type="GO" id="GO:0071973">
    <property type="term" value="P:bacterial-type flagellum-dependent cell motility"/>
    <property type="evidence" value="ECO:0007669"/>
    <property type="project" value="InterPro"/>
</dbReference>
<dbReference type="GO" id="GO:0009425">
    <property type="term" value="C:bacterial-type flagellum basal body"/>
    <property type="evidence" value="ECO:0007669"/>
    <property type="project" value="InterPro"/>
</dbReference>
<dbReference type="PANTHER" id="PTHR43484:SF1">
    <property type="entry name" value="FLAGELLAR MOTOR SWITCH PROTEIN FLIN"/>
    <property type="match status" value="1"/>
</dbReference>
<feature type="domain" description="CheC-like protein" evidence="9">
    <location>
        <begin position="154"/>
        <end position="190"/>
    </location>
</feature>
<comment type="similarity">
    <text evidence="2">Belongs to the FliN/MopA/SpaO family.</text>
</comment>
<dbReference type="AlphaFoldDB" id="A0A371IMQ3"/>
<reference evidence="10 11" key="1">
    <citation type="journal article" date="2016" name="Genome Announc.">
        <title>Draft Genome Sequence of Criibacterium bergeronii gen. nov., sp. nov., Strain CCRI-22567T, Isolated from a Vaginal Sample from a Woman with Bacterial Vaginosis.</title>
        <authorList>
            <person name="Maheux A.F."/>
            <person name="Berube E."/>
            <person name="Boudreau D.K."/>
            <person name="Raymond F."/>
            <person name="Corbeil J."/>
            <person name="Roy P.H."/>
            <person name="Boissinot M."/>
            <person name="Omar R.F."/>
        </authorList>
    </citation>
    <scope>NUCLEOTIDE SEQUENCE [LARGE SCALE GENOMIC DNA]</scope>
    <source>
        <strain evidence="10 11">CCRI-22567</strain>
    </source>
</reference>
<dbReference type="GO" id="GO:0006935">
    <property type="term" value="P:chemotaxis"/>
    <property type="evidence" value="ECO:0007669"/>
    <property type="project" value="UniProtKB-KW"/>
</dbReference>
<sequence length="418" mass="46137">MSDMLSQEEINALLAGGNTSDTSSEGQAQENQAIDVQNNTVSLINEVQFEDALSDIEKDAIGEIGNISMGSAATTMFTLLQNRVEITTPRVMQTTIAEIAKKYPIPFISVFVRYSVGINGTNLLILKEDDVKIITSLMMGGDGKSDLPDELTDLHLSAISEAMNQMMGASATSLAEMIDKKVDITPPVVNKVSLENGKLDPGDIDINEPVICTAFDMTIGDIIDSEIMQILPIDFAKLLVETMMGGKSSKAEEQPEPKQEIPPQSDNQINQEPSYQIPPQVQPQPMQQPQPQMPPQPQGMPMYQEPYYRQPQPQVQVQPVQFSNFDANMYQDARLPENIDLIKDVMLKITVELGKTVRPINEILDFKPGSIIELDKLVGESLDILANGKKIAMGEVVVIDENYGMRITDIVKQEKKVQ</sequence>
<dbReference type="InterPro" id="IPR001172">
    <property type="entry name" value="FliN_T3SS_HrcQb"/>
</dbReference>
<gene>
    <name evidence="10" type="ORF">BBG48_003865</name>
</gene>
<evidence type="ECO:0000259" key="8">
    <source>
        <dbReference type="Pfam" id="PF01052"/>
    </source>
</evidence>
<keyword evidence="10" id="KW-0282">Flagellum</keyword>
<dbReference type="CDD" id="cd17907">
    <property type="entry name" value="FliY_FliN-Y"/>
    <property type="match status" value="1"/>
</dbReference>
<evidence type="ECO:0000256" key="2">
    <source>
        <dbReference type="ARBA" id="ARBA00009226"/>
    </source>
</evidence>
<evidence type="ECO:0000256" key="7">
    <source>
        <dbReference type="SAM" id="MobiDB-lite"/>
    </source>
</evidence>
<keyword evidence="6" id="KW-0472">Membrane</keyword>
<evidence type="ECO:0000313" key="10">
    <source>
        <dbReference type="EMBL" id="RDY21730.1"/>
    </source>
</evidence>
<dbReference type="PRINTS" id="PR00956">
    <property type="entry name" value="FLGMOTORFLIN"/>
</dbReference>
<proteinExistence type="inferred from homology"/>
<evidence type="ECO:0000256" key="3">
    <source>
        <dbReference type="ARBA" id="ARBA00022475"/>
    </source>
</evidence>
<keyword evidence="4" id="KW-0145">Chemotaxis</keyword>
<dbReference type="GO" id="GO:0003774">
    <property type="term" value="F:cytoskeletal motor activity"/>
    <property type="evidence" value="ECO:0007669"/>
    <property type="project" value="InterPro"/>
</dbReference>
<dbReference type="InterPro" id="IPR007597">
    <property type="entry name" value="CheC"/>
</dbReference>
<dbReference type="STRING" id="1871336.BBG48_00270"/>
<feature type="compositionally biased region" description="Polar residues" evidence="7">
    <location>
        <begin position="265"/>
        <end position="274"/>
    </location>
</feature>